<reference evidence="1" key="1">
    <citation type="submission" date="2016-11" db="EMBL/GenBank/DDBJ databases">
        <authorList>
            <person name="Varghese N."/>
            <person name="Submissions S."/>
        </authorList>
    </citation>
    <scope>NUCLEOTIDE SEQUENCE [LARGE SCALE GENOMIC DNA]</scope>
    <source>
        <strain evidence="1">DSM 16785</strain>
    </source>
</reference>
<proteinExistence type="predicted"/>
<organism evidence="1 2">
    <name type="scientific">Marinitoga hydrogenitolerans (strain DSM 16785 / JCM 12826 / AT1271)</name>
    <dbReference type="NCBI Taxonomy" id="1122195"/>
    <lineage>
        <taxon>Bacteria</taxon>
        <taxon>Thermotogati</taxon>
        <taxon>Thermotogota</taxon>
        <taxon>Thermotogae</taxon>
        <taxon>Petrotogales</taxon>
        <taxon>Petrotogaceae</taxon>
        <taxon>Marinitoga</taxon>
    </lineage>
</organism>
<comment type="caution">
    <text evidence="1">The sequence shown here is derived from an EMBL/GenBank/DDBJ whole genome shotgun (WGS) entry which is preliminary data.</text>
</comment>
<dbReference type="STRING" id="1122195.SAMN02745164_00473"/>
<dbReference type="EMBL" id="FQUI01000005">
    <property type="protein sequence ID" value="SHE46633.1"/>
    <property type="molecule type" value="Genomic_DNA"/>
</dbReference>
<evidence type="ECO:0000313" key="2">
    <source>
        <dbReference type="Proteomes" id="UP000184334"/>
    </source>
</evidence>
<dbReference type="AlphaFoldDB" id="A0A1M4TQA7"/>
<sequence length="54" mass="6549">MIVIKLLVTEEDLDLLKDFGFIFWDERKLTQEELYNYYKFLLSLQKVSKEGSEE</sequence>
<keyword evidence="2" id="KW-1185">Reference proteome</keyword>
<accession>A0A1M4TQA7</accession>
<evidence type="ECO:0000313" key="1">
    <source>
        <dbReference type="EMBL" id="SHE46633.1"/>
    </source>
</evidence>
<dbReference type="Proteomes" id="UP000184334">
    <property type="component" value="Unassembled WGS sequence"/>
</dbReference>
<protein>
    <submittedName>
        <fullName evidence="1">Uncharacterized protein</fullName>
    </submittedName>
</protein>
<name>A0A1M4TQA7_MARH1</name>
<gene>
    <name evidence="1" type="ORF">SAMN02745164_00473</name>
</gene>